<keyword evidence="4" id="KW-0863">Zinc-finger</keyword>
<sequence length="1233" mass="144061">MQKNKEDYNVVCNFTCNVCNNMIPPWEHFYVCTECSNYDTCKHCYEEKGHEHRCYQEKFTEIYHQRNITNKKTLTARVERIFITYANRLCVGMFNEQNEINYLTYREFHLLTLRFNKILYSNVFREYEEDKKKKREEEEKKKKKEQEGENKFNVIKLPPRNTFLKKRSYRPTKKQPFVVVCAENRLEYLFLDIGCLLLGIATVPIIPNSNTKKIEEIFEKVDPTLVICTNQTKHLFEEQTVPILNIDEIDLNRQFGDVKATVKEIKALSKDYAYESRPEEIYTIMFTSGSTGKPKGALFRNGVWLDRVFPARNQIPDLPRPYINFLFTNLGYCGARETFPLTIFYGARLAVCSHISKIFDQLKIASPTFFTSTPRIFEILFSKFQEELLIQFEKSNKIKKESEKENEKEKENENENENKKENENENEKESEKEKEKEKEEIRKELLKKYSKSLGTRLMFLFTGGAKVSDKVFQFLIECFGKEKVHDSFGATEVGTITTGNEILHNVDVKLKNVPEMNYFASEGCGEICVKSPEMISEYWKDEESTKKNFTKDGYFRTGDIGKYIDGKLIIIDRIKDTIKLSQGIFISLNYLEENVFKQSKMIHQLFIYGCSDYSFLVAIIIPTPQYMDADKEEFKKELIQLSEKSEVSAVEIPKEVYIEKEDFSIENGLLTVAGKKNRLQIYQQYKEIINQMFTSINKLLNSGNNNARMEGYNFNLTEFLQKKLNVSKLLPEQSVHSQGGDSLTKYLITKTVKYRYSLKIPKFLFFIPIKDFLKFIQEPQSRSEIHSKYNNEINWKKLSSVEYWIPEEIKKELISQNKEINENGIENGLKNEIEKEIKNEIEKEKENEIEKEIEIEIEKEKGKENKIYQNFKTIFLTGTTGFLGLHILEELLNLKGENEINKVYCLIRGESVENANKRLKTILNNAKIVLNEKQLQKINVLVGDLGVNYFGFSKEKFYKLGNECDLIIHSGAYVDSVLPYKTLERVNVGGTVEIIKLSLIKKTPITYISTISVFFSFPDRIGQYSNPFQISPPVQLDGYTQTKWLAEKLIQKAKKQYQIPIAIFRPSSIFANSKTGYLPKKDFVCRILTGILKMKLFVDDPDCFFDLLPVDFYSKVIVNTTFTKFNQAHDITGINISNPNKISLLKILNYYQESQKITFQKCQYPDFIKKVRNQSDNPLASLYSLFENTTFPRKSLININFLKELLDEKEKELPTITNEMLDLFFEDIKDIIN</sequence>
<dbReference type="InterPro" id="IPR010080">
    <property type="entry name" value="Thioester_reductase-like_dom"/>
</dbReference>
<organism evidence="10 11">
    <name type="scientific">Anaeramoeba flamelloides</name>
    <dbReference type="NCBI Taxonomy" id="1746091"/>
    <lineage>
        <taxon>Eukaryota</taxon>
        <taxon>Metamonada</taxon>
        <taxon>Anaeramoebidae</taxon>
        <taxon>Anaeramoeba</taxon>
    </lineage>
</organism>
<dbReference type="Gene3D" id="3.40.50.720">
    <property type="entry name" value="NAD(P)-binding Rossmann-like Domain"/>
    <property type="match status" value="1"/>
</dbReference>
<keyword evidence="11" id="KW-1185">Reference proteome</keyword>
<dbReference type="InterPro" id="IPR036291">
    <property type="entry name" value="NAD(P)-bd_dom_sf"/>
</dbReference>
<evidence type="ECO:0000259" key="9">
    <source>
        <dbReference type="Pfam" id="PF07993"/>
    </source>
</evidence>
<dbReference type="SUPFAM" id="SSF57850">
    <property type="entry name" value="RING/U-box"/>
    <property type="match status" value="1"/>
</dbReference>
<evidence type="ECO:0000256" key="4">
    <source>
        <dbReference type="ARBA" id="ARBA00022771"/>
    </source>
</evidence>
<dbReference type="PANTHER" id="PTHR43272">
    <property type="entry name" value="LONG-CHAIN-FATTY-ACID--COA LIGASE"/>
    <property type="match status" value="1"/>
</dbReference>
<dbReference type="Pfam" id="PF00501">
    <property type="entry name" value="AMP-binding"/>
    <property type="match status" value="1"/>
</dbReference>
<keyword evidence="1" id="KW-0596">Phosphopantetheine</keyword>
<dbReference type="InterPro" id="IPR000873">
    <property type="entry name" value="AMP-dep_synth/lig_dom"/>
</dbReference>
<feature type="coiled-coil region" evidence="6">
    <location>
        <begin position="120"/>
        <end position="149"/>
    </location>
</feature>
<evidence type="ECO:0000256" key="6">
    <source>
        <dbReference type="SAM" id="Coils"/>
    </source>
</evidence>
<dbReference type="InterPro" id="IPR013120">
    <property type="entry name" value="FAR_NAD-bd"/>
</dbReference>
<dbReference type="EMBL" id="JAOAOG010000267">
    <property type="protein sequence ID" value="KAJ6234799.1"/>
    <property type="molecule type" value="Genomic_DNA"/>
</dbReference>
<feature type="coiled-coil region" evidence="6">
    <location>
        <begin position="830"/>
        <end position="861"/>
    </location>
</feature>
<dbReference type="Gene3D" id="3.30.60.90">
    <property type="match status" value="1"/>
</dbReference>
<keyword evidence="3" id="KW-0479">Metal-binding</keyword>
<evidence type="ECO:0000256" key="3">
    <source>
        <dbReference type="ARBA" id="ARBA00022723"/>
    </source>
</evidence>
<dbReference type="PANTHER" id="PTHR43272:SF91">
    <property type="entry name" value="CARRIER DOMAIN-CONTAINING PROTEIN"/>
    <property type="match status" value="1"/>
</dbReference>
<evidence type="ECO:0000259" key="8">
    <source>
        <dbReference type="Pfam" id="PF00501"/>
    </source>
</evidence>
<evidence type="ECO:0000313" key="10">
    <source>
        <dbReference type="EMBL" id="KAJ6234799.1"/>
    </source>
</evidence>
<dbReference type="NCBIfam" id="TIGR01746">
    <property type="entry name" value="Thioester-redct"/>
    <property type="match status" value="1"/>
</dbReference>
<evidence type="ECO:0000256" key="2">
    <source>
        <dbReference type="ARBA" id="ARBA00022553"/>
    </source>
</evidence>
<dbReference type="InterPro" id="IPR020845">
    <property type="entry name" value="AMP-binding_CS"/>
</dbReference>
<reference evidence="10" key="1">
    <citation type="submission" date="2022-08" db="EMBL/GenBank/DDBJ databases">
        <title>Novel sulfate-reducing endosymbionts in the free-living metamonad Anaeramoeba.</title>
        <authorList>
            <person name="Jerlstrom-Hultqvist J."/>
            <person name="Cepicka I."/>
            <person name="Gallot-Lavallee L."/>
            <person name="Salas-Leiva D."/>
            <person name="Curtis B.A."/>
            <person name="Zahonova K."/>
            <person name="Pipaliya S."/>
            <person name="Dacks J."/>
            <person name="Roger A.J."/>
        </authorList>
    </citation>
    <scope>NUCLEOTIDE SEQUENCE</scope>
    <source>
        <strain evidence="10">Schooner1</strain>
    </source>
</reference>
<keyword evidence="5" id="KW-0862">Zinc</keyword>
<proteinExistence type="predicted"/>
<evidence type="ECO:0000313" key="11">
    <source>
        <dbReference type="Proteomes" id="UP001150062"/>
    </source>
</evidence>
<feature type="domain" description="Thioester reductase (TE)" evidence="9">
    <location>
        <begin position="876"/>
        <end position="1117"/>
    </location>
</feature>
<name>A0ABQ8XRW0_9EUKA</name>
<dbReference type="Gene3D" id="3.40.50.12780">
    <property type="entry name" value="N-terminal domain of ligase-like"/>
    <property type="match status" value="1"/>
</dbReference>
<evidence type="ECO:0000256" key="5">
    <source>
        <dbReference type="ARBA" id="ARBA00022833"/>
    </source>
</evidence>
<dbReference type="InterPro" id="IPR042099">
    <property type="entry name" value="ANL_N_sf"/>
</dbReference>
<protein>
    <submittedName>
        <fullName evidence="10">Fatty acid coa synthetase family</fullName>
    </submittedName>
</protein>
<accession>A0ABQ8XRW0</accession>
<keyword evidence="6" id="KW-0175">Coiled coil</keyword>
<dbReference type="SUPFAM" id="SSF56801">
    <property type="entry name" value="Acetyl-CoA synthetase-like"/>
    <property type="match status" value="1"/>
</dbReference>
<evidence type="ECO:0000256" key="7">
    <source>
        <dbReference type="SAM" id="MobiDB-lite"/>
    </source>
</evidence>
<dbReference type="InterPro" id="IPR043145">
    <property type="entry name" value="Znf_ZZ_sf"/>
</dbReference>
<feature type="region of interest" description="Disordered" evidence="7">
    <location>
        <begin position="400"/>
        <end position="437"/>
    </location>
</feature>
<keyword evidence="2" id="KW-0597">Phosphoprotein</keyword>
<dbReference type="SUPFAM" id="SSF51735">
    <property type="entry name" value="NAD(P)-binding Rossmann-fold domains"/>
    <property type="match status" value="1"/>
</dbReference>
<comment type="caution">
    <text evidence="10">The sequence shown here is derived from an EMBL/GenBank/DDBJ whole genome shotgun (WGS) entry which is preliminary data.</text>
</comment>
<dbReference type="PROSITE" id="PS00455">
    <property type="entry name" value="AMP_BINDING"/>
    <property type="match status" value="1"/>
</dbReference>
<dbReference type="Pfam" id="PF07993">
    <property type="entry name" value="NAD_binding_4"/>
    <property type="match status" value="1"/>
</dbReference>
<dbReference type="Proteomes" id="UP001150062">
    <property type="component" value="Unassembled WGS sequence"/>
</dbReference>
<evidence type="ECO:0000256" key="1">
    <source>
        <dbReference type="ARBA" id="ARBA00022450"/>
    </source>
</evidence>
<feature type="domain" description="AMP-dependent synthetase/ligase" evidence="8">
    <location>
        <begin position="173"/>
        <end position="539"/>
    </location>
</feature>
<gene>
    <name evidence="10" type="ORF">M0813_29091</name>
</gene>